<organism evidence="1 2">
    <name type="scientific">Paraburkholderia aspalathi</name>
    <dbReference type="NCBI Taxonomy" id="1324617"/>
    <lineage>
        <taxon>Bacteria</taxon>
        <taxon>Pseudomonadati</taxon>
        <taxon>Pseudomonadota</taxon>
        <taxon>Betaproteobacteria</taxon>
        <taxon>Burkholderiales</taxon>
        <taxon>Burkholderiaceae</taxon>
        <taxon>Paraburkholderia</taxon>
    </lineage>
</organism>
<sequence length="111" mass="12414">MQAALRGPRNHLQAQDRVAADGEEIVVDTDGIRAQHGAPDRQQFGFLLVAWRTSGKLAFTMPAGLLRVGQGAPVDLAVQHQRQRRELHQHGRHHVGRQACFERIAQRAQIE</sequence>
<dbReference type="EMBL" id="CAJNAU010000021">
    <property type="protein sequence ID" value="CAE6750224.1"/>
    <property type="molecule type" value="Genomic_DNA"/>
</dbReference>
<protein>
    <submittedName>
        <fullName evidence="1">Uncharacterized protein</fullName>
    </submittedName>
</protein>
<accession>A0ABM8RFG5</accession>
<reference evidence="1 2" key="1">
    <citation type="submission" date="2021-02" db="EMBL/GenBank/DDBJ databases">
        <authorList>
            <person name="Vanwijnsberghe S."/>
        </authorList>
    </citation>
    <scope>NUCLEOTIDE SEQUENCE [LARGE SCALE GENOMIC DNA]</scope>
    <source>
        <strain evidence="1 2">R-69658</strain>
    </source>
</reference>
<proteinExistence type="predicted"/>
<evidence type="ECO:0000313" key="1">
    <source>
        <dbReference type="EMBL" id="CAE6750224.1"/>
    </source>
</evidence>
<evidence type="ECO:0000313" key="2">
    <source>
        <dbReference type="Proteomes" id="UP000674425"/>
    </source>
</evidence>
<gene>
    <name evidence="1" type="ORF">R69658_02679</name>
</gene>
<dbReference type="Proteomes" id="UP000674425">
    <property type="component" value="Unassembled WGS sequence"/>
</dbReference>
<name>A0ABM8RFG5_9BURK</name>
<keyword evidence="2" id="KW-1185">Reference proteome</keyword>
<comment type="caution">
    <text evidence="1">The sequence shown here is derived from an EMBL/GenBank/DDBJ whole genome shotgun (WGS) entry which is preliminary data.</text>
</comment>